<protein>
    <submittedName>
        <fullName evidence="1">Uncharacterized protein</fullName>
    </submittedName>
</protein>
<feature type="non-terminal residue" evidence="1">
    <location>
        <position position="1"/>
    </location>
</feature>
<name>A0A0F9IMD7_9ZZZZ</name>
<dbReference type="EMBL" id="LAZR01018795">
    <property type="protein sequence ID" value="KKL94965.1"/>
    <property type="molecule type" value="Genomic_DNA"/>
</dbReference>
<reference evidence="1" key="1">
    <citation type="journal article" date="2015" name="Nature">
        <title>Complex archaea that bridge the gap between prokaryotes and eukaryotes.</title>
        <authorList>
            <person name="Spang A."/>
            <person name="Saw J.H."/>
            <person name="Jorgensen S.L."/>
            <person name="Zaremba-Niedzwiedzka K."/>
            <person name="Martijn J."/>
            <person name="Lind A.E."/>
            <person name="van Eijk R."/>
            <person name="Schleper C."/>
            <person name="Guy L."/>
            <person name="Ettema T.J."/>
        </authorList>
    </citation>
    <scope>NUCLEOTIDE SEQUENCE</scope>
</reference>
<dbReference type="AlphaFoldDB" id="A0A0F9IMD7"/>
<evidence type="ECO:0000313" key="1">
    <source>
        <dbReference type="EMBL" id="KKL94965.1"/>
    </source>
</evidence>
<organism evidence="1">
    <name type="scientific">marine sediment metagenome</name>
    <dbReference type="NCBI Taxonomy" id="412755"/>
    <lineage>
        <taxon>unclassified sequences</taxon>
        <taxon>metagenomes</taxon>
        <taxon>ecological metagenomes</taxon>
    </lineage>
</organism>
<gene>
    <name evidence="1" type="ORF">LCGC14_1859410</name>
</gene>
<comment type="caution">
    <text evidence="1">The sequence shown here is derived from an EMBL/GenBank/DDBJ whole genome shotgun (WGS) entry which is preliminary data.</text>
</comment>
<sequence length="284" mass="32962">IEDTQRMAATLWAMENKGMSIYDASRFAIKHMVEFNRMTNFEREVLRKGFIPFYSFARNATPLVAESLIQEPQKWRMMQKVFEAQRKRVEEQDGLLPDRLLPEYVAKGLGIPILRDPDTGEYRFRIFDSWVPMALLTDIDSWSELKQFVPNNLGPLLKTPMEILFQESLFLEKEFGLGNRTFVGRRLPQNAITIMRNLRLLQTADWYTSAETSRETREAFVRFMTGFNTVRVTRQRAGAATKARIAKMERQTASAILNAVRMDARGEIPGLVQDLIKFAKRGRR</sequence>
<accession>A0A0F9IMD7</accession>
<proteinExistence type="predicted"/>